<sequence>MNWSQHRPIDISKIRELALFLIMPNSEQRVALPHGRDKRLNRSEAEEVACETFNMHWIV</sequence>
<name>A0A857F8J1_9GAMM</name>
<dbReference type="AlphaFoldDB" id="A0A857F8J1"/>
<protein>
    <submittedName>
        <fullName evidence="1">Uncharacterized protein</fullName>
    </submittedName>
</protein>
<dbReference type="EMBL" id="CP043727">
    <property type="protein sequence ID" value="QHB34825.1"/>
    <property type="molecule type" value="Genomic_DNA"/>
</dbReference>
<dbReference type="KEGG" id="yca:F0T03_17820"/>
<accession>A0A857F8J1</accession>
<dbReference type="Proteomes" id="UP000464402">
    <property type="component" value="Chromosome"/>
</dbReference>
<keyword evidence="2" id="KW-1185">Reference proteome</keyword>
<reference evidence="2" key="1">
    <citation type="submission" date="2019-09" db="EMBL/GenBank/DDBJ databases">
        <title>Yersinia canariae sp. nov., isolated from a human yersiniosis case.</title>
        <authorList>
            <person name="Nguyen S.V."/>
            <person name="Greig D."/>
            <person name="Hurley D."/>
            <person name="Cao Y."/>
            <person name="McCabe E."/>
            <person name="Mitchell M."/>
            <person name="Jenkins C."/>
            <person name="Fanning S."/>
        </authorList>
    </citation>
    <scope>NUCLEOTIDE SEQUENCE [LARGE SCALE GENOMIC DNA]</scope>
    <source>
        <strain evidence="2">NCTC 14382</strain>
    </source>
</reference>
<organism evidence="1 2">
    <name type="scientific">Yersinia canariae</name>
    <dbReference type="NCBI Taxonomy" id="2607663"/>
    <lineage>
        <taxon>Bacteria</taxon>
        <taxon>Pseudomonadati</taxon>
        <taxon>Pseudomonadota</taxon>
        <taxon>Gammaproteobacteria</taxon>
        <taxon>Enterobacterales</taxon>
        <taxon>Yersiniaceae</taxon>
        <taxon>Yersinia</taxon>
    </lineage>
</organism>
<evidence type="ECO:0000313" key="1">
    <source>
        <dbReference type="EMBL" id="QHB34825.1"/>
    </source>
</evidence>
<gene>
    <name evidence="1" type="ORF">F0T03_17820</name>
</gene>
<proteinExistence type="predicted"/>
<evidence type="ECO:0000313" key="2">
    <source>
        <dbReference type="Proteomes" id="UP000464402"/>
    </source>
</evidence>